<evidence type="ECO:0000256" key="9">
    <source>
        <dbReference type="ARBA" id="ARBA00022840"/>
    </source>
</evidence>
<dbReference type="InterPro" id="IPR032678">
    <property type="entry name" value="tRNA-synt_1_cat_dom"/>
</dbReference>
<dbReference type="NCBIfam" id="TIGR00435">
    <property type="entry name" value="cysS"/>
    <property type="match status" value="1"/>
</dbReference>
<sequence>MSLFNTLSRKIEVFQPLDPKQVTMYTCGPTVYGYVHIGNFRTYISADLLVRTLQYNGYPVKYIMNITDVGHLTGDNLGDADTGEDRLEKASQKEGKTAWDIAQFYTEKFLADYTRLNLVKPEKFTKATDYIPEQIDLVKTLGEKGFTYTIDDGIYFDTSKFPDYGKLSFLDLKNLRSSNRIEPNPQKKNPWDFALWKFSPVGEKRQMEWESPWGVGFPGWHIECSAMSMKNLGETIDIHVGGEDLAATHHPNEIAQSEAATGKEFVHYWIHGAHLQVDGGRMGRSLGNTYTISDLEEKGFDPLALRYLYLTGRYRDKLNFTWESLQAAQNALDNLYSEISSWDEPKIGCAEYEEKFLTAINDDLNTPQALSLLWDLVKTPAYPTSAKLASITKFDQVLGLDLPKLRVPLSEREQKLLDEREVARANKDFARSDNLRQELAELGIEIMDSQSGLRWKRTKPI</sequence>
<dbReference type="GO" id="GO:0004817">
    <property type="term" value="F:cysteine-tRNA ligase activity"/>
    <property type="evidence" value="ECO:0007669"/>
    <property type="project" value="UniProtKB-UniRule"/>
</dbReference>
<evidence type="ECO:0000256" key="1">
    <source>
        <dbReference type="ARBA" id="ARBA00004496"/>
    </source>
</evidence>
<feature type="binding site" evidence="12">
    <location>
        <position position="224"/>
    </location>
    <ligand>
        <name>Zn(2+)</name>
        <dbReference type="ChEBI" id="CHEBI:29105"/>
    </ligand>
</feature>
<dbReference type="GO" id="GO:0006423">
    <property type="term" value="P:cysteinyl-tRNA aminoacylation"/>
    <property type="evidence" value="ECO:0007669"/>
    <property type="project" value="UniProtKB-UniRule"/>
</dbReference>
<protein>
    <recommendedName>
        <fullName evidence="12">Cysteine--tRNA ligase</fullName>
        <ecNumber evidence="12">6.1.1.16</ecNumber>
    </recommendedName>
    <alternativeName>
        <fullName evidence="12">Cysteinyl-tRNA synthetase</fullName>
        <shortName evidence="12">CysRS</shortName>
    </alternativeName>
</protein>
<dbReference type="PRINTS" id="PR00983">
    <property type="entry name" value="TRNASYNTHCYS"/>
</dbReference>
<dbReference type="GO" id="GO:0005829">
    <property type="term" value="C:cytosol"/>
    <property type="evidence" value="ECO:0007669"/>
    <property type="project" value="TreeGrafter"/>
</dbReference>
<evidence type="ECO:0000256" key="12">
    <source>
        <dbReference type="HAMAP-Rule" id="MF_00041"/>
    </source>
</evidence>
<dbReference type="GO" id="GO:0008270">
    <property type="term" value="F:zinc ion binding"/>
    <property type="evidence" value="ECO:0007669"/>
    <property type="project" value="UniProtKB-UniRule"/>
</dbReference>
<dbReference type="AlphaFoldDB" id="A0A1G1WQS2"/>
<reference evidence="14 15" key="1">
    <citation type="journal article" date="2016" name="Nat. Commun.">
        <title>Thousands of microbial genomes shed light on interconnected biogeochemical processes in an aquifer system.</title>
        <authorList>
            <person name="Anantharaman K."/>
            <person name="Brown C.T."/>
            <person name="Hug L.A."/>
            <person name="Sharon I."/>
            <person name="Castelle C.J."/>
            <person name="Probst A.J."/>
            <person name="Thomas B.C."/>
            <person name="Singh A."/>
            <person name="Wilkins M.J."/>
            <person name="Karaoz U."/>
            <person name="Brodie E.L."/>
            <person name="Williams K.H."/>
            <person name="Hubbard S.S."/>
            <person name="Banfield J.F."/>
        </authorList>
    </citation>
    <scope>NUCLEOTIDE SEQUENCE [LARGE SCALE GENOMIC DNA]</scope>
</reference>
<name>A0A1G1WQS2_9BACT</name>
<dbReference type="PANTHER" id="PTHR10890">
    <property type="entry name" value="CYSTEINYL-TRNA SYNTHETASE"/>
    <property type="match status" value="1"/>
</dbReference>
<evidence type="ECO:0000256" key="2">
    <source>
        <dbReference type="ARBA" id="ARBA00005594"/>
    </source>
</evidence>
<keyword evidence="10 12" id="KW-0648">Protein biosynthesis</keyword>
<evidence type="ECO:0000256" key="5">
    <source>
        <dbReference type="ARBA" id="ARBA00022598"/>
    </source>
</evidence>
<dbReference type="GO" id="GO:0005524">
    <property type="term" value="F:ATP binding"/>
    <property type="evidence" value="ECO:0007669"/>
    <property type="project" value="UniProtKB-UniRule"/>
</dbReference>
<comment type="subcellular location">
    <subcellularLocation>
        <location evidence="1 12">Cytoplasm</location>
    </subcellularLocation>
</comment>
<keyword evidence="8 12" id="KW-0862">Zinc</keyword>
<dbReference type="Gene3D" id="1.20.120.640">
    <property type="entry name" value="Anticodon-binding domain of a subclass of class I aminoacyl-tRNA synthetases"/>
    <property type="match status" value="1"/>
</dbReference>
<dbReference type="InterPro" id="IPR009080">
    <property type="entry name" value="tRNAsynth_Ia_anticodon-bd"/>
</dbReference>
<comment type="caution">
    <text evidence="12">Lacks conserved residue(s) required for the propagation of feature annotation.</text>
</comment>
<dbReference type="EMBL" id="MHCX01000017">
    <property type="protein sequence ID" value="OGY29690.1"/>
    <property type="molecule type" value="Genomic_DNA"/>
</dbReference>
<comment type="cofactor">
    <cofactor evidence="12">
        <name>Zn(2+)</name>
        <dbReference type="ChEBI" id="CHEBI:29105"/>
    </cofactor>
    <text evidence="12">Binds 1 zinc ion per subunit.</text>
</comment>
<evidence type="ECO:0000256" key="11">
    <source>
        <dbReference type="ARBA" id="ARBA00023146"/>
    </source>
</evidence>
<comment type="catalytic activity">
    <reaction evidence="12">
        <text>tRNA(Cys) + L-cysteine + ATP = L-cysteinyl-tRNA(Cys) + AMP + diphosphate</text>
        <dbReference type="Rhea" id="RHEA:17773"/>
        <dbReference type="Rhea" id="RHEA-COMP:9661"/>
        <dbReference type="Rhea" id="RHEA-COMP:9679"/>
        <dbReference type="ChEBI" id="CHEBI:30616"/>
        <dbReference type="ChEBI" id="CHEBI:33019"/>
        <dbReference type="ChEBI" id="CHEBI:35235"/>
        <dbReference type="ChEBI" id="CHEBI:78442"/>
        <dbReference type="ChEBI" id="CHEBI:78517"/>
        <dbReference type="ChEBI" id="CHEBI:456215"/>
        <dbReference type="EC" id="6.1.1.16"/>
    </reaction>
</comment>
<accession>A0A1G1WQS2</accession>
<dbReference type="SUPFAM" id="SSF47323">
    <property type="entry name" value="Anticodon-binding domain of a subclass of class I aminoacyl-tRNA synthetases"/>
    <property type="match status" value="1"/>
</dbReference>
<evidence type="ECO:0000256" key="3">
    <source>
        <dbReference type="ARBA" id="ARBA00011245"/>
    </source>
</evidence>
<evidence type="ECO:0000256" key="6">
    <source>
        <dbReference type="ARBA" id="ARBA00022723"/>
    </source>
</evidence>
<organism evidence="14 15">
    <name type="scientific">Candidatus Woykebacteria bacterium RIFCSPHIGHO2_02_FULL_43_16b</name>
    <dbReference type="NCBI Taxonomy" id="1802601"/>
    <lineage>
        <taxon>Bacteria</taxon>
        <taxon>Candidatus Woykeibacteriota</taxon>
    </lineage>
</organism>
<evidence type="ECO:0000256" key="4">
    <source>
        <dbReference type="ARBA" id="ARBA00022490"/>
    </source>
</evidence>
<comment type="similarity">
    <text evidence="2 12">Belongs to the class-I aminoacyl-tRNA synthetase family.</text>
</comment>
<dbReference type="InterPro" id="IPR024909">
    <property type="entry name" value="Cys-tRNA/MSH_ligase"/>
</dbReference>
<feature type="domain" description="Cysteinyl-tRNA synthetase class Ia DALR" evidence="13">
    <location>
        <begin position="355"/>
        <end position="406"/>
    </location>
</feature>
<keyword evidence="4 12" id="KW-0963">Cytoplasm</keyword>
<evidence type="ECO:0000256" key="7">
    <source>
        <dbReference type="ARBA" id="ARBA00022741"/>
    </source>
</evidence>
<dbReference type="Pfam" id="PF23493">
    <property type="entry name" value="CysS_C"/>
    <property type="match status" value="1"/>
</dbReference>
<comment type="caution">
    <text evidence="14">The sequence shown here is derived from an EMBL/GenBank/DDBJ whole genome shotgun (WGS) entry which is preliminary data.</text>
</comment>
<keyword evidence="11 12" id="KW-0030">Aminoacyl-tRNA synthetase</keyword>
<keyword evidence="6 12" id="KW-0479">Metal-binding</keyword>
<dbReference type="SUPFAM" id="SSF52374">
    <property type="entry name" value="Nucleotidylyl transferase"/>
    <property type="match status" value="1"/>
</dbReference>
<evidence type="ECO:0000256" key="8">
    <source>
        <dbReference type="ARBA" id="ARBA00022833"/>
    </source>
</evidence>
<gene>
    <name evidence="12" type="primary">cysS</name>
    <name evidence="14" type="ORF">A3J50_04475</name>
</gene>
<dbReference type="InterPro" id="IPR056411">
    <property type="entry name" value="CysS_C"/>
</dbReference>
<dbReference type="Proteomes" id="UP000177821">
    <property type="component" value="Unassembled WGS sequence"/>
</dbReference>
<dbReference type="EC" id="6.1.1.16" evidence="12"/>
<keyword evidence="9 12" id="KW-0067">ATP-binding</keyword>
<evidence type="ECO:0000256" key="10">
    <source>
        <dbReference type="ARBA" id="ARBA00022917"/>
    </source>
</evidence>
<comment type="subunit">
    <text evidence="3 12">Monomer.</text>
</comment>
<keyword evidence="7 12" id="KW-0547">Nucleotide-binding</keyword>
<evidence type="ECO:0000259" key="13">
    <source>
        <dbReference type="SMART" id="SM00840"/>
    </source>
</evidence>
<evidence type="ECO:0000313" key="14">
    <source>
        <dbReference type="EMBL" id="OGY29690.1"/>
    </source>
</evidence>
<dbReference type="Pfam" id="PF09190">
    <property type="entry name" value="DALR_2"/>
    <property type="match status" value="1"/>
</dbReference>
<dbReference type="Pfam" id="PF01406">
    <property type="entry name" value="tRNA-synt_1e"/>
    <property type="match status" value="1"/>
</dbReference>
<feature type="binding site" evidence="12">
    <location>
        <position position="253"/>
    </location>
    <ligand>
        <name>Zn(2+)</name>
        <dbReference type="ChEBI" id="CHEBI:29105"/>
    </ligand>
</feature>
<dbReference type="InterPro" id="IPR015273">
    <property type="entry name" value="Cys-tRNA-synt_Ia_DALR"/>
</dbReference>
<dbReference type="InterPro" id="IPR015803">
    <property type="entry name" value="Cys-tRNA-ligase"/>
</dbReference>
<dbReference type="PANTHER" id="PTHR10890:SF3">
    <property type="entry name" value="CYSTEINE--TRNA LIGASE, CYTOPLASMIC"/>
    <property type="match status" value="1"/>
</dbReference>
<dbReference type="HAMAP" id="MF_00041">
    <property type="entry name" value="Cys_tRNA_synth"/>
    <property type="match status" value="1"/>
</dbReference>
<feature type="short sequence motif" description="'HIGH' region" evidence="12">
    <location>
        <begin position="29"/>
        <end position="39"/>
    </location>
</feature>
<dbReference type="InterPro" id="IPR014729">
    <property type="entry name" value="Rossmann-like_a/b/a_fold"/>
</dbReference>
<feature type="binding site" evidence="12">
    <location>
        <position position="249"/>
    </location>
    <ligand>
        <name>Zn(2+)</name>
        <dbReference type="ChEBI" id="CHEBI:29105"/>
    </ligand>
</feature>
<dbReference type="Gene3D" id="3.40.50.620">
    <property type="entry name" value="HUPs"/>
    <property type="match status" value="1"/>
</dbReference>
<feature type="binding site" evidence="12">
    <location>
        <position position="27"/>
    </location>
    <ligand>
        <name>Zn(2+)</name>
        <dbReference type="ChEBI" id="CHEBI:29105"/>
    </ligand>
</feature>
<dbReference type="SMART" id="SM00840">
    <property type="entry name" value="DALR_2"/>
    <property type="match status" value="1"/>
</dbReference>
<proteinExistence type="inferred from homology"/>
<keyword evidence="5 12" id="KW-0436">Ligase</keyword>
<dbReference type="CDD" id="cd00672">
    <property type="entry name" value="CysRS_core"/>
    <property type="match status" value="1"/>
</dbReference>
<evidence type="ECO:0000313" key="15">
    <source>
        <dbReference type="Proteomes" id="UP000177821"/>
    </source>
</evidence>